<dbReference type="AlphaFoldDB" id="A0A1I3S5S6"/>
<sequence>MKIIGIGDNVVDFYEDRGEMFPGGNALNVAVFCKRYGVEKSSYVGLVGNDQAGNHVLDTLRAENIDVTHVLQAIGVNGEARVTLDEQGDRIFVGSNKEFSIQSQLKLNFNKNIVEFIKEHDLLHTSVFSHIEKDLEDLAEIISISFDFSTRRDEEYLKAVCPYLEFGFFSGGDLSKEECIDLMKHVQKLGVKKVGLTRGSKGSLFLVDDELYEQPIVEGEVVDTLGAGDSYISMLLTKYYEHQDIQKAMHEGAVAAVQTCGDYGAFGYGVEKNGFVKNNL</sequence>
<dbReference type="RefSeq" id="WP_075035567.1">
    <property type="nucleotide sequence ID" value="NZ_FOSB01000002.1"/>
</dbReference>
<proteinExistence type="predicted"/>
<evidence type="ECO:0000259" key="3">
    <source>
        <dbReference type="Pfam" id="PF00294"/>
    </source>
</evidence>
<dbReference type="GO" id="GO:0016301">
    <property type="term" value="F:kinase activity"/>
    <property type="evidence" value="ECO:0007669"/>
    <property type="project" value="UniProtKB-KW"/>
</dbReference>
<dbReference type="Pfam" id="PF00294">
    <property type="entry name" value="PfkB"/>
    <property type="match status" value="2"/>
</dbReference>
<dbReference type="Proteomes" id="UP000183557">
    <property type="component" value="Unassembled WGS sequence"/>
</dbReference>
<dbReference type="InterPro" id="IPR011611">
    <property type="entry name" value="PfkB_dom"/>
</dbReference>
<feature type="domain" description="Carbohydrate kinase PfkB" evidence="3">
    <location>
        <begin position="14"/>
        <end position="140"/>
    </location>
</feature>
<dbReference type="PANTHER" id="PTHR10584:SF166">
    <property type="entry name" value="RIBOKINASE"/>
    <property type="match status" value="1"/>
</dbReference>
<keyword evidence="1" id="KW-0808">Transferase</keyword>
<dbReference type="EMBL" id="FOSB01000002">
    <property type="protein sequence ID" value="SFJ52911.1"/>
    <property type="molecule type" value="Genomic_DNA"/>
</dbReference>
<feature type="domain" description="Carbohydrate kinase PfkB" evidence="3">
    <location>
        <begin position="167"/>
        <end position="265"/>
    </location>
</feature>
<dbReference type="Gene3D" id="3.40.1190.20">
    <property type="match status" value="1"/>
</dbReference>
<dbReference type="OrthoDB" id="9775849at2"/>
<name>A0A1I3S5S6_HALDA</name>
<gene>
    <name evidence="4" type="ORF">SAMN04487936_102511</name>
</gene>
<evidence type="ECO:0000256" key="2">
    <source>
        <dbReference type="ARBA" id="ARBA00022777"/>
    </source>
</evidence>
<evidence type="ECO:0000313" key="5">
    <source>
        <dbReference type="Proteomes" id="UP000183557"/>
    </source>
</evidence>
<evidence type="ECO:0000256" key="1">
    <source>
        <dbReference type="ARBA" id="ARBA00022679"/>
    </source>
</evidence>
<evidence type="ECO:0000313" key="4">
    <source>
        <dbReference type="EMBL" id="SFJ52911.1"/>
    </source>
</evidence>
<dbReference type="PANTHER" id="PTHR10584">
    <property type="entry name" value="SUGAR KINASE"/>
    <property type="match status" value="1"/>
</dbReference>
<accession>A0A1I3S5S6</accession>
<keyword evidence="2 4" id="KW-0418">Kinase</keyword>
<dbReference type="InterPro" id="IPR029056">
    <property type="entry name" value="Ribokinase-like"/>
</dbReference>
<organism evidence="4 5">
    <name type="scientific">Halobacillus dabanensis</name>
    <dbReference type="NCBI Taxonomy" id="240302"/>
    <lineage>
        <taxon>Bacteria</taxon>
        <taxon>Bacillati</taxon>
        <taxon>Bacillota</taxon>
        <taxon>Bacilli</taxon>
        <taxon>Bacillales</taxon>
        <taxon>Bacillaceae</taxon>
        <taxon>Halobacillus</taxon>
    </lineage>
</organism>
<reference evidence="5" key="1">
    <citation type="submission" date="2016-10" db="EMBL/GenBank/DDBJ databases">
        <authorList>
            <person name="Varghese N."/>
            <person name="Submissions S."/>
        </authorList>
    </citation>
    <scope>NUCLEOTIDE SEQUENCE [LARGE SCALE GENOMIC DNA]</scope>
    <source>
        <strain evidence="5">CGMCC 1.3704</strain>
    </source>
</reference>
<dbReference type="SUPFAM" id="SSF53613">
    <property type="entry name" value="Ribokinase-like"/>
    <property type="match status" value="1"/>
</dbReference>
<protein>
    <submittedName>
        <fullName evidence="4">Fructoselysine 6-kinase</fullName>
    </submittedName>
</protein>
<keyword evidence="5" id="KW-1185">Reference proteome</keyword>